<dbReference type="VEuPathDB" id="FungiDB:EYZ11_010619"/>
<sequence length="70" mass="7929">MFAARNSEQGVRRRSESLTNFNGAVQVKADVFYTQVPVGNSEHPVEIPQARKYALAHRRSFNDSPIWPKA</sequence>
<accession>A0A4S3J5F6</accession>
<dbReference type="Proteomes" id="UP000308092">
    <property type="component" value="Unassembled WGS sequence"/>
</dbReference>
<keyword evidence="2" id="KW-1185">Reference proteome</keyword>
<protein>
    <submittedName>
        <fullName evidence="1">Uncharacterized protein</fullName>
    </submittedName>
</protein>
<evidence type="ECO:0000313" key="1">
    <source>
        <dbReference type="EMBL" id="THC89922.1"/>
    </source>
</evidence>
<comment type="caution">
    <text evidence="1">The sequence shown here is derived from an EMBL/GenBank/DDBJ whole genome shotgun (WGS) entry which is preliminary data.</text>
</comment>
<gene>
    <name evidence="1" type="ORF">EYZ11_010619</name>
</gene>
<proteinExistence type="predicted"/>
<dbReference type="AlphaFoldDB" id="A0A4S3J5F6"/>
<dbReference type="EMBL" id="SOSA01000584">
    <property type="protein sequence ID" value="THC89922.1"/>
    <property type="molecule type" value="Genomic_DNA"/>
</dbReference>
<organism evidence="1 2">
    <name type="scientific">Aspergillus tanneri</name>
    <dbReference type="NCBI Taxonomy" id="1220188"/>
    <lineage>
        <taxon>Eukaryota</taxon>
        <taxon>Fungi</taxon>
        <taxon>Dikarya</taxon>
        <taxon>Ascomycota</taxon>
        <taxon>Pezizomycotina</taxon>
        <taxon>Eurotiomycetes</taxon>
        <taxon>Eurotiomycetidae</taxon>
        <taxon>Eurotiales</taxon>
        <taxon>Aspergillaceae</taxon>
        <taxon>Aspergillus</taxon>
        <taxon>Aspergillus subgen. Circumdati</taxon>
    </lineage>
</organism>
<evidence type="ECO:0000313" key="2">
    <source>
        <dbReference type="Proteomes" id="UP000308092"/>
    </source>
</evidence>
<reference evidence="1 2" key="1">
    <citation type="submission" date="2019-03" db="EMBL/GenBank/DDBJ databases">
        <title>The genome sequence of a newly discovered highly antifungal drug resistant Aspergillus species, Aspergillus tanneri NIH 1004.</title>
        <authorList>
            <person name="Mounaud S."/>
            <person name="Singh I."/>
            <person name="Joardar V."/>
            <person name="Pakala S."/>
            <person name="Pakala S."/>
            <person name="Venepally P."/>
            <person name="Hoover J."/>
            <person name="Nierman W."/>
            <person name="Chung J."/>
            <person name="Losada L."/>
        </authorList>
    </citation>
    <scope>NUCLEOTIDE SEQUENCE [LARGE SCALE GENOMIC DNA]</scope>
    <source>
        <strain evidence="1 2">NIH1004</strain>
    </source>
</reference>
<name>A0A4S3J5F6_9EURO</name>